<dbReference type="GO" id="GO:0009636">
    <property type="term" value="P:response to toxic substance"/>
    <property type="evidence" value="ECO:0007669"/>
    <property type="project" value="TreeGrafter"/>
</dbReference>
<evidence type="ECO:0000313" key="7">
    <source>
        <dbReference type="EMBL" id="EZH73291.1"/>
    </source>
</evidence>
<dbReference type="SUPFAM" id="SSF54001">
    <property type="entry name" value="Cysteine proteinases"/>
    <property type="match status" value="1"/>
</dbReference>
<feature type="signal peptide" evidence="6">
    <location>
        <begin position="1"/>
        <end position="19"/>
    </location>
</feature>
<dbReference type="PROSITE" id="PS00139">
    <property type="entry name" value="THIOL_PROTEASE_CYS"/>
    <property type="match status" value="1"/>
</dbReference>
<dbReference type="GO" id="GO:0070005">
    <property type="term" value="F:cysteine-type aminopeptidase activity"/>
    <property type="evidence" value="ECO:0007669"/>
    <property type="project" value="InterPro"/>
</dbReference>
<sequence length="369" mass="42268">MKKLFFINCMFLFLSIGYAQETHPDYSITDQISLQCNPVISQGKTGTCWSFSTTSYIESEIARLGHGVHDLSELFQVRNTYTDKARNYILRQGKAQFSEGALAHDVIKSIHKHGIVPNQIYTGFAGGNADRHDHSELIKLLTNMVDNAVKHKILSKNWWKSYEAMLDIYLGERPDTFTYNNKTYTPIEFAKELGIDANNYITLTSFTHHPMNSDFILEIPDNFSNGIYHNISLDELQQVVDHALKEGYTVAWDGDVSEVGFSQKNGLAILTDKKDRKDAFKEYIQEDKVTPESRQKEFENYNTTDDHLMHLVGKGVDKKGKTYYKIKNSWGIKGAQKGYLYMSEAYFRMKTVGILLHKDGIPKKIKEKV</sequence>
<dbReference type="GO" id="GO:0006508">
    <property type="term" value="P:proteolysis"/>
    <property type="evidence" value="ECO:0007669"/>
    <property type="project" value="UniProtKB-KW"/>
</dbReference>
<dbReference type="InterPro" id="IPR038765">
    <property type="entry name" value="Papain-like_cys_pep_sf"/>
</dbReference>
<dbReference type="Gene3D" id="3.90.70.10">
    <property type="entry name" value="Cysteine proteinases"/>
    <property type="match status" value="1"/>
</dbReference>
<comment type="similarity">
    <text evidence="4">Belongs to the peptidase C1 family.</text>
</comment>
<dbReference type="InterPro" id="IPR004134">
    <property type="entry name" value="Peptidase_C1B"/>
</dbReference>
<dbReference type="Pfam" id="PF03051">
    <property type="entry name" value="Peptidase_C1_2"/>
    <property type="match status" value="1"/>
</dbReference>
<dbReference type="RefSeq" id="WP_034243213.1">
    <property type="nucleotide sequence ID" value="NZ_AQRA01000006.1"/>
</dbReference>
<gene>
    <name evidence="7" type="ORF">ATO12_20025</name>
</gene>
<feature type="chain" id="PRO_5001511878" description="Aminopeptidase" evidence="6">
    <location>
        <begin position="20"/>
        <end position="369"/>
    </location>
</feature>
<comment type="caution">
    <text evidence="7">The sequence shown here is derived from an EMBL/GenBank/DDBJ whole genome shotgun (WGS) entry which is preliminary data.</text>
</comment>
<evidence type="ECO:0000256" key="1">
    <source>
        <dbReference type="ARBA" id="ARBA00022670"/>
    </source>
</evidence>
<dbReference type="GO" id="GO:0043418">
    <property type="term" value="P:homocysteine catabolic process"/>
    <property type="evidence" value="ECO:0007669"/>
    <property type="project" value="TreeGrafter"/>
</dbReference>
<keyword evidence="3 4" id="KW-0788">Thiol protease</keyword>
<protein>
    <recommendedName>
        <fullName evidence="4">Aminopeptidase</fullName>
    </recommendedName>
</protein>
<dbReference type="PANTHER" id="PTHR10363">
    <property type="entry name" value="BLEOMYCIN HYDROLASE"/>
    <property type="match status" value="1"/>
</dbReference>
<accession>A0A023BTF1</accession>
<proteinExistence type="inferred from homology"/>
<dbReference type="PANTHER" id="PTHR10363:SF2">
    <property type="entry name" value="BLEOMYCIN HYDROLASE"/>
    <property type="match status" value="1"/>
</dbReference>
<keyword evidence="6" id="KW-0732">Signal</keyword>
<keyword evidence="1 4" id="KW-0645">Protease</keyword>
<feature type="active site" evidence="5">
    <location>
        <position position="48"/>
    </location>
</feature>
<reference evidence="7 8" key="1">
    <citation type="submission" date="2014-04" db="EMBL/GenBank/DDBJ databases">
        <title>Aquimarina sp. 22II-S11-z7 Genome Sequencing.</title>
        <authorList>
            <person name="Lai Q."/>
        </authorList>
    </citation>
    <scope>NUCLEOTIDE SEQUENCE [LARGE SCALE GENOMIC DNA]</scope>
    <source>
        <strain evidence="7 8">22II-S11-z7</strain>
    </source>
</reference>
<dbReference type="AlphaFoldDB" id="A0A023BTF1"/>
<evidence type="ECO:0000256" key="5">
    <source>
        <dbReference type="PIRSR" id="PIRSR005700-1"/>
    </source>
</evidence>
<keyword evidence="8" id="KW-1185">Reference proteome</keyword>
<dbReference type="STRING" id="1317122.ATO12_20025"/>
<evidence type="ECO:0000256" key="2">
    <source>
        <dbReference type="ARBA" id="ARBA00022801"/>
    </source>
</evidence>
<organism evidence="7 8">
    <name type="scientific">Aquimarina atlantica</name>
    <dbReference type="NCBI Taxonomy" id="1317122"/>
    <lineage>
        <taxon>Bacteria</taxon>
        <taxon>Pseudomonadati</taxon>
        <taxon>Bacteroidota</taxon>
        <taxon>Flavobacteriia</taxon>
        <taxon>Flavobacteriales</taxon>
        <taxon>Flavobacteriaceae</taxon>
        <taxon>Aquimarina</taxon>
    </lineage>
</organism>
<evidence type="ECO:0000256" key="4">
    <source>
        <dbReference type="PIRNR" id="PIRNR005700"/>
    </source>
</evidence>
<dbReference type="EMBL" id="AQRA01000006">
    <property type="protein sequence ID" value="EZH73291.1"/>
    <property type="molecule type" value="Genomic_DNA"/>
</dbReference>
<keyword evidence="2 4" id="KW-0378">Hydrolase</keyword>
<dbReference type="GO" id="GO:0005737">
    <property type="term" value="C:cytoplasm"/>
    <property type="evidence" value="ECO:0007669"/>
    <property type="project" value="TreeGrafter"/>
</dbReference>
<dbReference type="InterPro" id="IPR000169">
    <property type="entry name" value="Pept_cys_AS"/>
</dbReference>
<feature type="active site" evidence="5">
    <location>
        <position position="307"/>
    </location>
</feature>
<evidence type="ECO:0000256" key="6">
    <source>
        <dbReference type="SAM" id="SignalP"/>
    </source>
</evidence>
<evidence type="ECO:0000256" key="3">
    <source>
        <dbReference type="ARBA" id="ARBA00022807"/>
    </source>
</evidence>
<evidence type="ECO:0000313" key="8">
    <source>
        <dbReference type="Proteomes" id="UP000023541"/>
    </source>
</evidence>
<dbReference type="eggNOG" id="COG3579">
    <property type="taxonomic scope" value="Bacteria"/>
</dbReference>
<feature type="active site" evidence="5">
    <location>
        <position position="328"/>
    </location>
</feature>
<dbReference type="Proteomes" id="UP000023541">
    <property type="component" value="Unassembled WGS sequence"/>
</dbReference>
<name>A0A023BTF1_9FLAO</name>
<dbReference type="OrthoDB" id="9814054at2"/>
<dbReference type="PIRSF" id="PIRSF005700">
    <property type="entry name" value="PepC"/>
    <property type="match status" value="1"/>
</dbReference>
<keyword evidence="4 7" id="KW-0031">Aminopeptidase</keyword>